<dbReference type="Proteomes" id="UP000447873">
    <property type="component" value="Unassembled WGS sequence"/>
</dbReference>
<feature type="region of interest" description="Disordered" evidence="6">
    <location>
        <begin position="1"/>
        <end position="27"/>
    </location>
</feature>
<dbReference type="PROSITE" id="PS50850">
    <property type="entry name" value="MFS"/>
    <property type="match status" value="1"/>
</dbReference>
<dbReference type="GO" id="GO:0022857">
    <property type="term" value="F:transmembrane transporter activity"/>
    <property type="evidence" value="ECO:0007669"/>
    <property type="project" value="InterPro"/>
</dbReference>
<dbReference type="EMBL" id="WNWS01000307">
    <property type="protein sequence ID" value="KAE9971158.1"/>
    <property type="molecule type" value="Genomic_DNA"/>
</dbReference>
<evidence type="ECO:0000313" key="10">
    <source>
        <dbReference type="Proteomes" id="UP000447873"/>
    </source>
</evidence>
<feature type="transmembrane region" description="Helical" evidence="7">
    <location>
        <begin position="444"/>
        <end position="465"/>
    </location>
</feature>
<comment type="subcellular location">
    <subcellularLocation>
        <location evidence="1">Membrane</location>
        <topology evidence="1">Multi-pass membrane protein</topology>
    </subcellularLocation>
</comment>
<dbReference type="FunFam" id="1.20.1250.20:FF:000013">
    <property type="entry name" value="MFS general substrate transporter"/>
    <property type="match status" value="1"/>
</dbReference>
<keyword evidence="4 7" id="KW-1133">Transmembrane helix</keyword>
<dbReference type="FunFam" id="1.20.1250.20:FF:000018">
    <property type="entry name" value="MFS transporter permease"/>
    <property type="match status" value="1"/>
</dbReference>
<dbReference type="PANTHER" id="PTHR43791:SF53">
    <property type="entry name" value="MAJOR FACILITATOR SUPERFAMILY (MFS) PROFILE DOMAIN-CONTAINING PROTEIN"/>
    <property type="match status" value="1"/>
</dbReference>
<feature type="domain" description="Major facilitator superfamily (MFS) profile" evidence="8">
    <location>
        <begin position="53"/>
        <end position="468"/>
    </location>
</feature>
<evidence type="ECO:0000256" key="4">
    <source>
        <dbReference type="ARBA" id="ARBA00022989"/>
    </source>
</evidence>
<proteinExistence type="predicted"/>
<evidence type="ECO:0000256" key="3">
    <source>
        <dbReference type="ARBA" id="ARBA00022692"/>
    </source>
</evidence>
<dbReference type="InterPro" id="IPR011701">
    <property type="entry name" value="MFS"/>
</dbReference>
<organism evidence="9 10">
    <name type="scientific">Venturia inaequalis</name>
    <name type="common">Apple scab fungus</name>
    <dbReference type="NCBI Taxonomy" id="5025"/>
    <lineage>
        <taxon>Eukaryota</taxon>
        <taxon>Fungi</taxon>
        <taxon>Dikarya</taxon>
        <taxon>Ascomycota</taxon>
        <taxon>Pezizomycotina</taxon>
        <taxon>Dothideomycetes</taxon>
        <taxon>Pleosporomycetidae</taxon>
        <taxon>Venturiales</taxon>
        <taxon>Venturiaceae</taxon>
        <taxon>Venturia</taxon>
    </lineage>
</organism>
<evidence type="ECO:0000256" key="5">
    <source>
        <dbReference type="ARBA" id="ARBA00023136"/>
    </source>
</evidence>
<feature type="transmembrane region" description="Helical" evidence="7">
    <location>
        <begin position="91"/>
        <end position="112"/>
    </location>
</feature>
<reference evidence="9 10" key="1">
    <citation type="submission" date="2018-12" db="EMBL/GenBank/DDBJ databases">
        <title>Venturia inaequalis Genome Resource.</title>
        <authorList>
            <person name="Lichtner F.J."/>
        </authorList>
    </citation>
    <scope>NUCLEOTIDE SEQUENCE [LARGE SCALE GENOMIC DNA]</scope>
    <source>
        <strain evidence="9 10">120213</strain>
    </source>
</reference>
<dbReference type="Pfam" id="PF07690">
    <property type="entry name" value="MFS_1"/>
    <property type="match status" value="1"/>
</dbReference>
<comment type="caution">
    <text evidence="9">The sequence shown here is derived from an EMBL/GenBank/DDBJ whole genome shotgun (WGS) entry which is preliminary data.</text>
</comment>
<dbReference type="PANTHER" id="PTHR43791">
    <property type="entry name" value="PERMEASE-RELATED"/>
    <property type="match status" value="1"/>
</dbReference>
<feature type="transmembrane region" description="Helical" evidence="7">
    <location>
        <begin position="412"/>
        <end position="432"/>
    </location>
</feature>
<protein>
    <recommendedName>
        <fullName evidence="8">Major facilitator superfamily (MFS) profile domain-containing protein</fullName>
    </recommendedName>
</protein>
<feature type="transmembrane region" description="Helical" evidence="7">
    <location>
        <begin position="218"/>
        <end position="237"/>
    </location>
</feature>
<dbReference type="AlphaFoldDB" id="A0A8H3UKF1"/>
<feature type="transmembrane region" description="Helical" evidence="7">
    <location>
        <begin position="119"/>
        <end position="138"/>
    </location>
</feature>
<feature type="compositionally biased region" description="Polar residues" evidence="6">
    <location>
        <begin position="10"/>
        <end position="27"/>
    </location>
</feature>
<feature type="transmembrane region" description="Helical" evidence="7">
    <location>
        <begin position="349"/>
        <end position="366"/>
    </location>
</feature>
<keyword evidence="3 7" id="KW-0812">Transmembrane</keyword>
<sequence length="503" mass="55608">MANREKSGFNFDNTQTLHPVSSSQYSSHPEEEEIITWTDEEENALRRKLDFRIVPLITLLYLLCFIDRANIGNARIQGLTKDLKLAGFKFNWSLTVFYITYMCVEIPSNMLLKYVGPKFWIPFLVASFGAVSLGTAFVKSFDGLLVARAMLGLVEGGTMPGISFFLSCFYKREELLFRVGIFISGSSMAGAFGGLLATGLSKIPPWGIGVEIGTWRNIFFFEGLFTLLVALMAPFFMPDRPENCYFLTPRERIVAAERLAREHKGDSNEKVTLKHIRMAIFNVHTTICTLGFLSVNVSVQSISLFMPTILNDMGYTAIQAQLHSVPPYVTACALSIAVAFVSDRTKRRGVYLAGFAMLSMIGFALLRSHSIKSVGVKYFAIFLVATGAFPGGPGFLSWAINNSAGPAVRAIASAYVVSVGTIGAVVATWTYLEKDKKSGYITGHTINLGAQICVALLAISGILYCQRENKIREAGGRDQRLEGLSEREVVELGYRHPEFRYIP</sequence>
<evidence type="ECO:0000256" key="1">
    <source>
        <dbReference type="ARBA" id="ARBA00004141"/>
    </source>
</evidence>
<evidence type="ECO:0000256" key="6">
    <source>
        <dbReference type="SAM" id="MobiDB-lite"/>
    </source>
</evidence>
<feature type="transmembrane region" description="Helical" evidence="7">
    <location>
        <begin position="378"/>
        <end position="400"/>
    </location>
</feature>
<accession>A0A8H3UKF1</accession>
<feature type="transmembrane region" description="Helical" evidence="7">
    <location>
        <begin position="144"/>
        <end position="168"/>
    </location>
</feature>
<evidence type="ECO:0000256" key="2">
    <source>
        <dbReference type="ARBA" id="ARBA00022448"/>
    </source>
</evidence>
<dbReference type="SUPFAM" id="SSF103473">
    <property type="entry name" value="MFS general substrate transporter"/>
    <property type="match status" value="1"/>
</dbReference>
<feature type="transmembrane region" description="Helical" evidence="7">
    <location>
        <begin position="53"/>
        <end position="71"/>
    </location>
</feature>
<keyword evidence="2" id="KW-0813">Transport</keyword>
<gene>
    <name evidence="9" type="ORF">EG328_005812</name>
</gene>
<feature type="transmembrane region" description="Helical" evidence="7">
    <location>
        <begin position="279"/>
        <end position="305"/>
    </location>
</feature>
<dbReference type="Gene3D" id="1.20.1250.20">
    <property type="entry name" value="MFS general substrate transporter like domains"/>
    <property type="match status" value="2"/>
</dbReference>
<dbReference type="InterPro" id="IPR020846">
    <property type="entry name" value="MFS_dom"/>
</dbReference>
<feature type="transmembrane region" description="Helical" evidence="7">
    <location>
        <begin position="325"/>
        <end position="342"/>
    </location>
</feature>
<dbReference type="GO" id="GO:0016020">
    <property type="term" value="C:membrane"/>
    <property type="evidence" value="ECO:0007669"/>
    <property type="project" value="UniProtKB-SubCell"/>
</dbReference>
<evidence type="ECO:0000313" key="9">
    <source>
        <dbReference type="EMBL" id="KAE9971158.1"/>
    </source>
</evidence>
<keyword evidence="5 7" id="KW-0472">Membrane</keyword>
<evidence type="ECO:0000259" key="8">
    <source>
        <dbReference type="PROSITE" id="PS50850"/>
    </source>
</evidence>
<dbReference type="InterPro" id="IPR036259">
    <property type="entry name" value="MFS_trans_sf"/>
</dbReference>
<feature type="transmembrane region" description="Helical" evidence="7">
    <location>
        <begin position="175"/>
        <end position="198"/>
    </location>
</feature>
<name>A0A8H3UKF1_VENIN</name>
<evidence type="ECO:0000256" key="7">
    <source>
        <dbReference type="SAM" id="Phobius"/>
    </source>
</evidence>